<sequence length="311" mass="35956">MLSTTSHGYTNIDEQRLTIPGFKGQRTSISYIDPPDLHYPVYLSEQISIPPASQQLLDVKLQLAQADDLIFQPVKHFQSKFLFIPKTLLNVANHSTKVLLINAHNTRRTLSKNTKIGTISIDPKISVCLTMDSPLSNHTEFENSFSRSLRSRTVGFQANDLYNSFKVEWETCQQQFLTGNDLQKHLREVCYPQEIRQHIYKLSQHIEDSQRRFQVQDILWRNKDLFQSTPSVVNLPPQSAIKTSDHPPIFCKQYPTSEKDQQIKEEEVKKLLIQKRIEESNSPWSSPVILVKKRTNHLDFALIMVNLTTLQ</sequence>
<evidence type="ECO:0000313" key="2">
    <source>
        <dbReference type="EMBL" id="CAF4093446.1"/>
    </source>
</evidence>
<reference evidence="2" key="1">
    <citation type="submission" date="2021-02" db="EMBL/GenBank/DDBJ databases">
        <authorList>
            <person name="Nowell W R."/>
        </authorList>
    </citation>
    <scope>NUCLEOTIDE SEQUENCE</scope>
</reference>
<dbReference type="Proteomes" id="UP000682733">
    <property type="component" value="Unassembled WGS sequence"/>
</dbReference>
<evidence type="ECO:0000313" key="3">
    <source>
        <dbReference type="Proteomes" id="UP000682733"/>
    </source>
</evidence>
<evidence type="ECO:0000313" key="1">
    <source>
        <dbReference type="EMBL" id="CAF1288480.1"/>
    </source>
</evidence>
<comment type="caution">
    <text evidence="2">The sequence shown here is derived from an EMBL/GenBank/DDBJ whole genome shotgun (WGS) entry which is preliminary data.</text>
</comment>
<protein>
    <submittedName>
        <fullName evidence="2">Uncharacterized protein</fullName>
    </submittedName>
</protein>
<gene>
    <name evidence="1" type="ORF">OVA965_LOCUS27977</name>
    <name evidence="2" type="ORF">TMI583_LOCUS28726</name>
</gene>
<dbReference type="Proteomes" id="UP000677228">
    <property type="component" value="Unassembled WGS sequence"/>
</dbReference>
<organism evidence="2 3">
    <name type="scientific">Didymodactylos carnosus</name>
    <dbReference type="NCBI Taxonomy" id="1234261"/>
    <lineage>
        <taxon>Eukaryota</taxon>
        <taxon>Metazoa</taxon>
        <taxon>Spiralia</taxon>
        <taxon>Gnathifera</taxon>
        <taxon>Rotifera</taxon>
        <taxon>Eurotatoria</taxon>
        <taxon>Bdelloidea</taxon>
        <taxon>Philodinida</taxon>
        <taxon>Philodinidae</taxon>
        <taxon>Didymodactylos</taxon>
    </lineage>
</organism>
<proteinExistence type="predicted"/>
<name>A0A8S2Q7Z3_9BILA</name>
<accession>A0A8S2Q7Z3</accession>
<dbReference type="Gene3D" id="3.10.10.10">
    <property type="entry name" value="HIV Type 1 Reverse Transcriptase, subunit A, domain 1"/>
    <property type="match status" value="1"/>
</dbReference>
<dbReference type="SUPFAM" id="SSF56672">
    <property type="entry name" value="DNA/RNA polymerases"/>
    <property type="match status" value="1"/>
</dbReference>
<dbReference type="EMBL" id="CAJOBA010040364">
    <property type="protein sequence ID" value="CAF4093446.1"/>
    <property type="molecule type" value="Genomic_DNA"/>
</dbReference>
<dbReference type="InterPro" id="IPR043502">
    <property type="entry name" value="DNA/RNA_pol_sf"/>
</dbReference>
<dbReference type="EMBL" id="CAJNOK010018795">
    <property type="protein sequence ID" value="CAF1288480.1"/>
    <property type="molecule type" value="Genomic_DNA"/>
</dbReference>
<dbReference type="AlphaFoldDB" id="A0A8S2Q7Z3"/>